<protein>
    <submittedName>
        <fullName evidence="3">Porin family protein</fullName>
    </submittedName>
</protein>
<evidence type="ECO:0000313" key="3">
    <source>
        <dbReference type="EMBL" id="MCL9770167.1"/>
    </source>
</evidence>
<dbReference type="SUPFAM" id="SSF56925">
    <property type="entry name" value="OMPA-like"/>
    <property type="match status" value="1"/>
</dbReference>
<name>A0ABT0TGQ9_9FLAO</name>
<dbReference type="Gene3D" id="2.40.160.20">
    <property type="match status" value="1"/>
</dbReference>
<evidence type="ECO:0000313" key="4">
    <source>
        <dbReference type="Proteomes" id="UP001203342"/>
    </source>
</evidence>
<evidence type="ECO:0000256" key="1">
    <source>
        <dbReference type="ARBA" id="ARBA00022729"/>
    </source>
</evidence>
<organism evidence="3 4">
    <name type="scientific">Flavobacterium fragile</name>
    <dbReference type="NCBI Taxonomy" id="2949085"/>
    <lineage>
        <taxon>Bacteria</taxon>
        <taxon>Pseudomonadati</taxon>
        <taxon>Bacteroidota</taxon>
        <taxon>Flavobacteriia</taxon>
        <taxon>Flavobacteriales</taxon>
        <taxon>Flavobacteriaceae</taxon>
        <taxon>Flavobacterium</taxon>
    </lineage>
</organism>
<dbReference type="EMBL" id="JAMLJN010000005">
    <property type="protein sequence ID" value="MCL9770167.1"/>
    <property type="molecule type" value="Genomic_DNA"/>
</dbReference>
<proteinExistence type="predicted"/>
<dbReference type="RefSeq" id="WP_250581674.1">
    <property type="nucleotide sequence ID" value="NZ_JAMLJN010000005.1"/>
</dbReference>
<dbReference type="Pfam" id="PF13505">
    <property type="entry name" value="OMP_b-brl"/>
    <property type="match status" value="1"/>
</dbReference>
<accession>A0ABT0TGQ9</accession>
<feature type="domain" description="Outer membrane protein beta-barrel" evidence="2">
    <location>
        <begin position="21"/>
        <end position="182"/>
    </location>
</feature>
<keyword evidence="1" id="KW-0732">Signal</keyword>
<comment type="caution">
    <text evidence="3">The sequence shown here is derived from an EMBL/GenBank/DDBJ whole genome shotgun (WGS) entry which is preliminary data.</text>
</comment>
<reference evidence="3 4" key="1">
    <citation type="submission" date="2022-05" db="EMBL/GenBank/DDBJ databases">
        <title>Flavobacterium sp., isolated from activated sludge.</title>
        <authorList>
            <person name="Ran Q."/>
        </authorList>
    </citation>
    <scope>NUCLEOTIDE SEQUENCE [LARGE SCALE GENOMIC DNA]</scope>
    <source>
        <strain evidence="3 4">HXWNR69</strain>
    </source>
</reference>
<keyword evidence="4" id="KW-1185">Reference proteome</keyword>
<evidence type="ECO:0000259" key="2">
    <source>
        <dbReference type="Pfam" id="PF13505"/>
    </source>
</evidence>
<dbReference type="InterPro" id="IPR011250">
    <property type="entry name" value="OMP/PagP_B-barrel"/>
</dbReference>
<gene>
    <name evidence="3" type="ORF">NAT47_07040</name>
</gene>
<sequence>MKKTLLILFLNLNLALFSQESKLSIELNYPIPADNNFIGKNYTGIVDIGGKYKIIDKDVLDFGIALNAGLLTFNNSQINSPQNYKIYAYPIQPKIFCEFNIKNIKKLHPYTSLGYSFIIFKATGTNNGYDISDLNDTQAGINLNFGLSYDITSKFFVNGQFDFTKLQEENGIPNTTFNTNVNLVKLGVGLRL</sequence>
<dbReference type="Proteomes" id="UP001203342">
    <property type="component" value="Unassembled WGS sequence"/>
</dbReference>
<dbReference type="InterPro" id="IPR027385">
    <property type="entry name" value="Beta-barrel_OMP"/>
</dbReference>